<keyword evidence="3" id="KW-1185">Reference proteome</keyword>
<feature type="compositionally biased region" description="Acidic residues" evidence="1">
    <location>
        <begin position="304"/>
        <end position="320"/>
    </location>
</feature>
<feature type="region of interest" description="Disordered" evidence="1">
    <location>
        <begin position="298"/>
        <end position="356"/>
    </location>
</feature>
<evidence type="ECO:0000313" key="2">
    <source>
        <dbReference type="EMBL" id="KAF1924227.1"/>
    </source>
</evidence>
<dbReference type="GeneID" id="54355382"/>
<reference evidence="2" key="1">
    <citation type="journal article" date="2020" name="Stud. Mycol.">
        <title>101 Dothideomycetes genomes: a test case for predicting lifestyles and emergence of pathogens.</title>
        <authorList>
            <person name="Haridas S."/>
            <person name="Albert R."/>
            <person name="Binder M."/>
            <person name="Bloem J."/>
            <person name="Labutti K."/>
            <person name="Salamov A."/>
            <person name="Andreopoulos B."/>
            <person name="Baker S."/>
            <person name="Barry K."/>
            <person name="Bills G."/>
            <person name="Bluhm B."/>
            <person name="Cannon C."/>
            <person name="Castanera R."/>
            <person name="Culley D."/>
            <person name="Daum C."/>
            <person name="Ezra D."/>
            <person name="Gonzalez J."/>
            <person name="Henrissat B."/>
            <person name="Kuo A."/>
            <person name="Liang C."/>
            <person name="Lipzen A."/>
            <person name="Lutzoni F."/>
            <person name="Magnuson J."/>
            <person name="Mondo S."/>
            <person name="Nolan M."/>
            <person name="Ohm R."/>
            <person name="Pangilinan J."/>
            <person name="Park H.-J."/>
            <person name="Ramirez L."/>
            <person name="Alfaro M."/>
            <person name="Sun H."/>
            <person name="Tritt A."/>
            <person name="Yoshinaga Y."/>
            <person name="Zwiers L.-H."/>
            <person name="Turgeon B."/>
            <person name="Goodwin S."/>
            <person name="Spatafora J."/>
            <person name="Crous P."/>
            <person name="Grigoriev I."/>
        </authorList>
    </citation>
    <scope>NUCLEOTIDE SEQUENCE</scope>
    <source>
        <strain evidence="2">CBS 183.55</strain>
    </source>
</reference>
<sequence length="356" mass="40161">MTLETAARLGTRLTTQEYRHTAVGIGREVVGERFAAGYNKQLGSSSGGGAYDNPDMMDHSRDEDGEDPLELQNGRSTAVGNVAYAVQADLVPGLSIRSTDVFRTLSHAWHAFLSFPPHKGRETVHQPGNDSPEAVPIDGDAAWAQVGEQMAKAWANVETRTQNTIQEGERDEVNLWLERTQWLPYLVGMERPELMACIAEPMAEPDPRQEQQAEPVEAAMWAAMEELARFSQASVIHQISVFLLQLYIDEKLISDHMRLWQQILIFFTQTQQEHVWKSPAYRFTSQQQEAWEALVKAAERSVEGEEEEEEEEEEVEDQDNKDETIADVNKAINKIETDKAKPTTNAISKPERLSRI</sequence>
<dbReference type="Proteomes" id="UP000800082">
    <property type="component" value="Unassembled WGS sequence"/>
</dbReference>
<organism evidence="2 3">
    <name type="scientific">Didymella exigua CBS 183.55</name>
    <dbReference type="NCBI Taxonomy" id="1150837"/>
    <lineage>
        <taxon>Eukaryota</taxon>
        <taxon>Fungi</taxon>
        <taxon>Dikarya</taxon>
        <taxon>Ascomycota</taxon>
        <taxon>Pezizomycotina</taxon>
        <taxon>Dothideomycetes</taxon>
        <taxon>Pleosporomycetidae</taxon>
        <taxon>Pleosporales</taxon>
        <taxon>Pleosporineae</taxon>
        <taxon>Didymellaceae</taxon>
        <taxon>Didymella</taxon>
    </lineage>
</organism>
<feature type="region of interest" description="Disordered" evidence="1">
    <location>
        <begin position="41"/>
        <end position="71"/>
    </location>
</feature>
<dbReference type="RefSeq" id="XP_033444480.1">
    <property type="nucleotide sequence ID" value="XM_033597715.1"/>
</dbReference>
<gene>
    <name evidence="2" type="ORF">M421DRAFT_8893</name>
</gene>
<name>A0A6A5REV0_9PLEO</name>
<dbReference type="AlphaFoldDB" id="A0A6A5REV0"/>
<protein>
    <submittedName>
        <fullName evidence="2">Uncharacterized protein</fullName>
    </submittedName>
</protein>
<accession>A0A6A5REV0</accession>
<proteinExistence type="predicted"/>
<evidence type="ECO:0000256" key="1">
    <source>
        <dbReference type="SAM" id="MobiDB-lite"/>
    </source>
</evidence>
<dbReference type="OrthoDB" id="3689058at2759"/>
<evidence type="ECO:0000313" key="3">
    <source>
        <dbReference type="Proteomes" id="UP000800082"/>
    </source>
</evidence>
<dbReference type="EMBL" id="ML978995">
    <property type="protein sequence ID" value="KAF1924227.1"/>
    <property type="molecule type" value="Genomic_DNA"/>
</dbReference>